<evidence type="ECO:0000313" key="1">
    <source>
        <dbReference type="EMBL" id="SVC50713.1"/>
    </source>
</evidence>
<name>A0A382MNZ4_9ZZZZ</name>
<reference evidence="1" key="1">
    <citation type="submission" date="2018-05" db="EMBL/GenBank/DDBJ databases">
        <authorList>
            <person name="Lanie J.A."/>
            <person name="Ng W.-L."/>
            <person name="Kazmierczak K.M."/>
            <person name="Andrzejewski T.M."/>
            <person name="Davidsen T.M."/>
            <person name="Wayne K.J."/>
            <person name="Tettelin H."/>
            <person name="Glass J.I."/>
            <person name="Rusch D."/>
            <person name="Podicherti R."/>
            <person name="Tsui H.-C.T."/>
            <person name="Winkler M.E."/>
        </authorList>
    </citation>
    <scope>NUCLEOTIDE SEQUENCE</scope>
</reference>
<organism evidence="1">
    <name type="scientific">marine metagenome</name>
    <dbReference type="NCBI Taxonomy" id="408172"/>
    <lineage>
        <taxon>unclassified sequences</taxon>
        <taxon>metagenomes</taxon>
        <taxon>ecological metagenomes</taxon>
    </lineage>
</organism>
<protein>
    <submittedName>
        <fullName evidence="1">Uncharacterized protein</fullName>
    </submittedName>
</protein>
<accession>A0A382MNZ4</accession>
<dbReference type="EMBL" id="UINC01094996">
    <property type="protein sequence ID" value="SVC50713.1"/>
    <property type="molecule type" value="Genomic_DNA"/>
</dbReference>
<proteinExistence type="predicted"/>
<gene>
    <name evidence="1" type="ORF">METZ01_LOCUS303567</name>
</gene>
<sequence length="68" mass="7504">MALHAQRLAVLAKSAPEALGSKGQVSTKRTVTTRFPAQGGGRWMFQHLLKKWQIEPDQECSVKEKGIA</sequence>
<dbReference type="AlphaFoldDB" id="A0A382MNZ4"/>